<sequence length="780" mass="88053">MKPTLPDATPVSFFTLVWRTFVRSALLPIVLIEVVLVLVYLLTNSIMLDKNIEHMQQVAKQQLSSIVNLEARHIEDELNAVRQFTGLLRDQVEQAWQRPYNVPDTEKQRYHHGPDGVFHTDHGGPGQSAMFFSNLHPLTPASEQSIWRTAQLDPLLHSLVEQQPLVTRAFINTPDGMTRIAPYLDVHGVLPADLDVTRYNFFFEADQQHNPSREVRWTDVYVDPAGQGWLASSVAPVYIEDQLVAVVGLNVTVNRLVNHVLKLDVPWFGYGVLINKEGTLLAVPPNAEQEWGLDEFTTYSYAEAIRSSSLKPEDFNISRREETLPLAQAITHQPQGLMRLKLNGQQKMMAWERVPGTGWSLLLVVDEQALYQQAYELNSTFGQIALFMVVGLLTFYILFFAFMYRHMRHLSGRVTRPLELLRVLMNRIAQNEQPDKRPEFGIQELQDTADGLLLMGEQLLSYNKALEEAKQRLEQLNLHLEAKVQERTQELRSENQQKQTLIEQLKDTQAQLIQSEKMASIGQLSAGIAHEINNPLAYISANVEALGGYVQDLCRLLELYQAFLEQHPELNHEELDSLSQEIDLPFLLADLPSLIEDSKDGIRRVKRIIDDLRSFSRSGQQDWDYANLNACIDSSLNIAHNVLKHQARVVKDYATLPEVYCVASLLNQVILNLLINAGQALSQLPAGSGEIRISTGQTSDSAYIRIQDNGCGIEQEHLSRIFEPFFTTKPVGQGTGLGLSMSYAIMEKHGGRIEVESCPGQGSTFILWLPLHPVHEPAEA</sequence>
<evidence type="ECO:0000256" key="4">
    <source>
        <dbReference type="SAM" id="Coils"/>
    </source>
</evidence>
<comment type="catalytic activity">
    <reaction evidence="1">
        <text>ATP + protein L-histidine = ADP + protein N-phospho-L-histidine.</text>
        <dbReference type="EC" id="2.7.13.3"/>
    </reaction>
</comment>
<name>A0ABV5ZAR7_9GAMM</name>
<evidence type="ECO:0000313" key="8">
    <source>
        <dbReference type="Proteomes" id="UP001589628"/>
    </source>
</evidence>
<organism evidence="7 8">
    <name type="scientific">Balneatrix alpica</name>
    <dbReference type="NCBI Taxonomy" id="75684"/>
    <lineage>
        <taxon>Bacteria</taxon>
        <taxon>Pseudomonadati</taxon>
        <taxon>Pseudomonadota</taxon>
        <taxon>Gammaproteobacteria</taxon>
        <taxon>Oceanospirillales</taxon>
        <taxon>Balneatrichaceae</taxon>
        <taxon>Balneatrix</taxon>
    </lineage>
</organism>
<dbReference type="Pfam" id="PF02518">
    <property type="entry name" value="HATPase_c"/>
    <property type="match status" value="1"/>
</dbReference>
<dbReference type="InterPro" id="IPR005467">
    <property type="entry name" value="His_kinase_dom"/>
</dbReference>
<dbReference type="InterPro" id="IPR036097">
    <property type="entry name" value="HisK_dim/P_sf"/>
</dbReference>
<evidence type="ECO:0000256" key="2">
    <source>
        <dbReference type="ARBA" id="ARBA00012438"/>
    </source>
</evidence>
<dbReference type="PROSITE" id="PS50109">
    <property type="entry name" value="HIS_KIN"/>
    <property type="match status" value="1"/>
</dbReference>
<evidence type="ECO:0000256" key="5">
    <source>
        <dbReference type="SAM" id="Phobius"/>
    </source>
</evidence>
<feature type="coiled-coil region" evidence="4">
    <location>
        <begin position="459"/>
        <end position="518"/>
    </location>
</feature>
<dbReference type="Gene3D" id="3.30.565.10">
    <property type="entry name" value="Histidine kinase-like ATPase, C-terminal domain"/>
    <property type="match status" value="1"/>
</dbReference>
<feature type="transmembrane region" description="Helical" evidence="5">
    <location>
        <begin position="20"/>
        <end position="42"/>
    </location>
</feature>
<dbReference type="InterPro" id="IPR003594">
    <property type="entry name" value="HATPase_dom"/>
</dbReference>
<dbReference type="GO" id="GO:0005524">
    <property type="term" value="F:ATP binding"/>
    <property type="evidence" value="ECO:0007669"/>
    <property type="project" value="UniProtKB-KW"/>
</dbReference>
<dbReference type="Proteomes" id="UP001589628">
    <property type="component" value="Unassembled WGS sequence"/>
</dbReference>
<keyword evidence="8" id="KW-1185">Reference proteome</keyword>
<dbReference type="InterPro" id="IPR003661">
    <property type="entry name" value="HisK_dim/P_dom"/>
</dbReference>
<evidence type="ECO:0000259" key="6">
    <source>
        <dbReference type="PROSITE" id="PS50109"/>
    </source>
</evidence>
<dbReference type="SMART" id="SM00387">
    <property type="entry name" value="HATPase_c"/>
    <property type="match status" value="1"/>
</dbReference>
<feature type="domain" description="Histidine kinase" evidence="6">
    <location>
        <begin position="527"/>
        <end position="773"/>
    </location>
</feature>
<dbReference type="Gene3D" id="3.30.450.20">
    <property type="entry name" value="PAS domain"/>
    <property type="match status" value="1"/>
</dbReference>
<dbReference type="SUPFAM" id="SSF55874">
    <property type="entry name" value="ATPase domain of HSP90 chaperone/DNA topoisomerase II/histidine kinase"/>
    <property type="match status" value="1"/>
</dbReference>
<feature type="transmembrane region" description="Helical" evidence="5">
    <location>
        <begin position="385"/>
        <end position="404"/>
    </location>
</feature>
<reference evidence="7 8" key="1">
    <citation type="submission" date="2024-09" db="EMBL/GenBank/DDBJ databases">
        <authorList>
            <person name="Sun Q."/>
            <person name="Mori K."/>
        </authorList>
    </citation>
    <scope>NUCLEOTIDE SEQUENCE [LARGE SCALE GENOMIC DNA]</scope>
    <source>
        <strain evidence="7 8">ATCC 51285</strain>
    </source>
</reference>
<keyword evidence="4" id="KW-0175">Coiled coil</keyword>
<dbReference type="PANTHER" id="PTHR43065">
    <property type="entry name" value="SENSOR HISTIDINE KINASE"/>
    <property type="match status" value="1"/>
</dbReference>
<dbReference type="CDD" id="cd00082">
    <property type="entry name" value="HisKA"/>
    <property type="match status" value="1"/>
</dbReference>
<keyword evidence="7" id="KW-0547">Nucleotide-binding</keyword>
<keyword evidence="5" id="KW-1133">Transmembrane helix</keyword>
<dbReference type="RefSeq" id="WP_027311836.1">
    <property type="nucleotide sequence ID" value="NZ_JBHLZN010000002.1"/>
</dbReference>
<dbReference type="Gene3D" id="1.10.287.130">
    <property type="match status" value="1"/>
</dbReference>
<proteinExistence type="predicted"/>
<evidence type="ECO:0000256" key="1">
    <source>
        <dbReference type="ARBA" id="ARBA00000085"/>
    </source>
</evidence>
<evidence type="ECO:0000313" key="7">
    <source>
        <dbReference type="EMBL" id="MFB9886377.1"/>
    </source>
</evidence>
<dbReference type="Pfam" id="PF00512">
    <property type="entry name" value="HisKA"/>
    <property type="match status" value="1"/>
</dbReference>
<dbReference type="EC" id="2.7.13.3" evidence="2"/>
<dbReference type="InterPro" id="IPR004358">
    <property type="entry name" value="Sig_transdc_His_kin-like_C"/>
</dbReference>
<dbReference type="InterPro" id="IPR036890">
    <property type="entry name" value="HATPase_C_sf"/>
</dbReference>
<dbReference type="CDD" id="cd18773">
    <property type="entry name" value="PDC1_HK_sensor"/>
    <property type="match status" value="1"/>
</dbReference>
<accession>A0ABV5ZAR7</accession>
<keyword evidence="7" id="KW-0067">ATP-binding</keyword>
<keyword evidence="5" id="KW-0812">Transmembrane</keyword>
<keyword evidence="5" id="KW-0472">Membrane</keyword>
<dbReference type="SUPFAM" id="SSF47384">
    <property type="entry name" value="Homodimeric domain of signal transducing histidine kinase"/>
    <property type="match status" value="1"/>
</dbReference>
<keyword evidence="3" id="KW-0597">Phosphoprotein</keyword>
<comment type="caution">
    <text evidence="7">The sequence shown here is derived from an EMBL/GenBank/DDBJ whole genome shotgun (WGS) entry which is preliminary data.</text>
</comment>
<dbReference type="SMART" id="SM00388">
    <property type="entry name" value="HisKA"/>
    <property type="match status" value="1"/>
</dbReference>
<evidence type="ECO:0000256" key="3">
    <source>
        <dbReference type="ARBA" id="ARBA00022553"/>
    </source>
</evidence>
<dbReference type="PRINTS" id="PR00344">
    <property type="entry name" value="BCTRLSENSOR"/>
</dbReference>
<protein>
    <recommendedName>
        <fullName evidence="2">histidine kinase</fullName>
        <ecNumber evidence="2">2.7.13.3</ecNumber>
    </recommendedName>
</protein>
<dbReference type="EMBL" id="JBHLZN010000002">
    <property type="protein sequence ID" value="MFB9886377.1"/>
    <property type="molecule type" value="Genomic_DNA"/>
</dbReference>
<gene>
    <name evidence="7" type="ORF">ACFFLH_08150</name>
</gene>
<dbReference type="PANTHER" id="PTHR43065:SF50">
    <property type="entry name" value="HISTIDINE KINASE"/>
    <property type="match status" value="1"/>
</dbReference>